<dbReference type="EMBL" id="VXRG01000049">
    <property type="protein sequence ID" value="MXY92906.1"/>
    <property type="molecule type" value="Genomic_DNA"/>
</dbReference>
<dbReference type="InterPro" id="IPR013022">
    <property type="entry name" value="Xyl_isomerase-like_TIM-brl"/>
</dbReference>
<protein>
    <submittedName>
        <fullName evidence="2">Sugar phosphate isomerase/epimerase</fullName>
    </submittedName>
</protein>
<dbReference type="InterPro" id="IPR036237">
    <property type="entry name" value="Xyl_isomerase-like_sf"/>
</dbReference>
<evidence type="ECO:0000313" key="2">
    <source>
        <dbReference type="EMBL" id="MXY92906.1"/>
    </source>
</evidence>
<dbReference type="AlphaFoldDB" id="A0A6B0YPC5"/>
<name>A0A6B0YPC5_9CHLR</name>
<feature type="domain" description="Xylose isomerase-like TIM barrel" evidence="1">
    <location>
        <begin position="23"/>
        <end position="255"/>
    </location>
</feature>
<dbReference type="Pfam" id="PF01261">
    <property type="entry name" value="AP_endonuc_2"/>
    <property type="match status" value="1"/>
</dbReference>
<keyword evidence="2" id="KW-0413">Isomerase</keyword>
<dbReference type="GO" id="GO:0016853">
    <property type="term" value="F:isomerase activity"/>
    <property type="evidence" value="ECO:0007669"/>
    <property type="project" value="UniProtKB-KW"/>
</dbReference>
<evidence type="ECO:0000259" key="1">
    <source>
        <dbReference type="Pfam" id="PF01261"/>
    </source>
</evidence>
<accession>A0A6B0YPC5</accession>
<dbReference type="InterPro" id="IPR050312">
    <property type="entry name" value="IolE/XylAMocC-like"/>
</dbReference>
<comment type="caution">
    <text evidence="2">The sequence shown here is derived from an EMBL/GenBank/DDBJ whole genome shotgun (WGS) entry which is preliminary data.</text>
</comment>
<reference evidence="2" key="1">
    <citation type="submission" date="2019-09" db="EMBL/GenBank/DDBJ databases">
        <title>Characterisation of the sponge microbiome using genome-centric metagenomics.</title>
        <authorList>
            <person name="Engelberts J.P."/>
            <person name="Robbins S.J."/>
            <person name="De Goeij J.M."/>
            <person name="Aranda M."/>
            <person name="Bell S.C."/>
            <person name="Webster N.S."/>
        </authorList>
    </citation>
    <scope>NUCLEOTIDE SEQUENCE</scope>
    <source>
        <strain evidence="2">SB0664_bin_27</strain>
    </source>
</reference>
<dbReference type="SUPFAM" id="SSF51658">
    <property type="entry name" value="Xylose isomerase-like"/>
    <property type="match status" value="1"/>
</dbReference>
<organism evidence="2">
    <name type="scientific">Caldilineaceae bacterium SB0664_bin_27</name>
    <dbReference type="NCBI Taxonomy" id="2605260"/>
    <lineage>
        <taxon>Bacteria</taxon>
        <taxon>Bacillati</taxon>
        <taxon>Chloroflexota</taxon>
        <taxon>Caldilineae</taxon>
        <taxon>Caldilineales</taxon>
        <taxon>Caldilineaceae</taxon>
    </lineage>
</organism>
<dbReference type="PANTHER" id="PTHR12110">
    <property type="entry name" value="HYDROXYPYRUVATE ISOMERASE"/>
    <property type="match status" value="1"/>
</dbReference>
<dbReference type="PANTHER" id="PTHR12110:SF41">
    <property type="entry name" value="INOSOSE DEHYDRATASE"/>
    <property type="match status" value="1"/>
</dbReference>
<gene>
    <name evidence="2" type="ORF">F4Y42_05590</name>
</gene>
<proteinExistence type="predicted"/>
<dbReference type="Gene3D" id="3.20.20.150">
    <property type="entry name" value="Divalent-metal-dependent TIM barrel enzymes"/>
    <property type="match status" value="1"/>
</dbReference>
<sequence length="260" mass="28710">MPPIALQLYSVRREFAADMPGTLAAVARMGYTGVEFAGPPQHSAAALKAELDELGLACAGWHIPFDLVQDDPLPKTIAFHHALGNDKLIIPGIPEELRQSRDDWLKLAEFTNRLAERLASEGMRTGYHNHFHEFLPLDGETPWDTFFGNTDRSVIMQFDSGNAAFGGADPVSVIRSYPGRAVTVHLKPFTRSLHDGPGHDYPHPAFDPVIGEDDTDWAGFFDACESVGGTEWYIVEYESEAYPPLEAVERCLKALRGMGK</sequence>